<evidence type="ECO:0000313" key="1">
    <source>
        <dbReference type="EMBL" id="ASU33424.1"/>
    </source>
</evidence>
<dbReference type="RefSeq" id="WP_262493667.1">
    <property type="nucleotide sequence ID" value="NZ_CP022743.1"/>
</dbReference>
<dbReference type="AlphaFoldDB" id="A0A223NUS7"/>
<protein>
    <submittedName>
        <fullName evidence="1">Uncharacterized protein</fullName>
    </submittedName>
</protein>
<gene>
    <name evidence="1" type="ORF">MuYL_1526</name>
</gene>
<name>A0A223NUS7_9SPHI</name>
<reference evidence="1 2" key="1">
    <citation type="submission" date="2017-08" db="EMBL/GenBank/DDBJ databases">
        <title>Complete genome sequence of Mucilaginibacter sp. strain BJC16-A31.</title>
        <authorList>
            <consortium name="Henan University of Science and Technology"/>
            <person name="You X."/>
        </authorList>
    </citation>
    <scope>NUCLEOTIDE SEQUENCE [LARGE SCALE GENOMIC DNA]</scope>
    <source>
        <strain evidence="1 2">BJC16-A31</strain>
    </source>
</reference>
<dbReference type="EMBL" id="CP022743">
    <property type="protein sequence ID" value="ASU33424.1"/>
    <property type="molecule type" value="Genomic_DNA"/>
</dbReference>
<proteinExistence type="predicted"/>
<sequence>MIKKKTVEDHLFNKPLWIVDLFKKTETKISKLEKSKKKLLILT</sequence>
<keyword evidence="2" id="KW-1185">Reference proteome</keyword>
<evidence type="ECO:0000313" key="2">
    <source>
        <dbReference type="Proteomes" id="UP000215002"/>
    </source>
</evidence>
<dbReference type="Proteomes" id="UP000215002">
    <property type="component" value="Chromosome"/>
</dbReference>
<dbReference type="KEGG" id="muc:MuYL_1526"/>
<organism evidence="1 2">
    <name type="scientific">Mucilaginibacter xinganensis</name>
    <dbReference type="NCBI Taxonomy" id="1234841"/>
    <lineage>
        <taxon>Bacteria</taxon>
        <taxon>Pseudomonadati</taxon>
        <taxon>Bacteroidota</taxon>
        <taxon>Sphingobacteriia</taxon>
        <taxon>Sphingobacteriales</taxon>
        <taxon>Sphingobacteriaceae</taxon>
        <taxon>Mucilaginibacter</taxon>
    </lineage>
</organism>
<accession>A0A223NUS7</accession>